<sequence>MTAIKVRDAARLLGVSDDTVRRWVSAGLLTTTSDEGVATVDGRRLAELARERATAPPDDDGILRSARNRFTGLVTDVVVDGVMAQVRMQCGPFEVTSLMSAEAAQELSLEPGSVATAVVKATTVIVETKREDS</sequence>
<evidence type="ECO:0000313" key="4">
    <source>
        <dbReference type="EMBL" id="NMO03016.1"/>
    </source>
</evidence>
<dbReference type="Gene3D" id="2.40.50.100">
    <property type="match status" value="1"/>
</dbReference>
<evidence type="ECO:0000313" key="5">
    <source>
        <dbReference type="Proteomes" id="UP000550729"/>
    </source>
</evidence>
<dbReference type="SUPFAM" id="SSF50331">
    <property type="entry name" value="MOP-like"/>
    <property type="match status" value="1"/>
</dbReference>
<dbReference type="AlphaFoldDB" id="A0A848KWI5"/>
<feature type="domain" description="Mop" evidence="3">
    <location>
        <begin position="63"/>
        <end position="128"/>
    </location>
</feature>
<dbReference type="EMBL" id="JABBNB010000019">
    <property type="protein sequence ID" value="NMO03016.1"/>
    <property type="molecule type" value="Genomic_DNA"/>
</dbReference>
<dbReference type="Pfam" id="PF03459">
    <property type="entry name" value="TOBE"/>
    <property type="match status" value="1"/>
</dbReference>
<dbReference type="RefSeq" id="WP_170195524.1">
    <property type="nucleotide sequence ID" value="NZ_JABBNB010000019.1"/>
</dbReference>
<evidence type="ECO:0000256" key="2">
    <source>
        <dbReference type="PROSITE-ProRule" id="PRU01213"/>
    </source>
</evidence>
<evidence type="ECO:0000256" key="1">
    <source>
        <dbReference type="ARBA" id="ARBA00022505"/>
    </source>
</evidence>
<gene>
    <name evidence="4" type="ORF">HH308_17525</name>
</gene>
<dbReference type="InterPro" id="IPR004606">
    <property type="entry name" value="Mop_domain"/>
</dbReference>
<dbReference type="Gene3D" id="1.10.1660.10">
    <property type="match status" value="1"/>
</dbReference>
<protein>
    <submittedName>
        <fullName evidence="4">TOBE domain-containing protein</fullName>
    </submittedName>
</protein>
<comment type="caution">
    <text evidence="4">The sequence shown here is derived from an EMBL/GenBank/DDBJ whole genome shotgun (WGS) entry which is preliminary data.</text>
</comment>
<name>A0A848KWI5_9ACTN</name>
<organism evidence="4 5">
    <name type="scientific">Gordonia asplenii</name>
    <dbReference type="NCBI Taxonomy" id="2725283"/>
    <lineage>
        <taxon>Bacteria</taxon>
        <taxon>Bacillati</taxon>
        <taxon>Actinomycetota</taxon>
        <taxon>Actinomycetes</taxon>
        <taxon>Mycobacteriales</taxon>
        <taxon>Gordoniaceae</taxon>
        <taxon>Gordonia</taxon>
    </lineage>
</organism>
<reference evidence="4 5" key="1">
    <citation type="submission" date="2020-04" db="EMBL/GenBank/DDBJ databases">
        <title>Gordonia sp. nov. TBRC 11910.</title>
        <authorList>
            <person name="Suriyachadkun C."/>
        </authorList>
    </citation>
    <scope>NUCLEOTIDE SEQUENCE [LARGE SCALE GENOMIC DNA]</scope>
    <source>
        <strain evidence="4 5">TBRC 11910</strain>
    </source>
</reference>
<accession>A0A848KWI5</accession>
<dbReference type="GO" id="GO:0015689">
    <property type="term" value="P:molybdate ion transport"/>
    <property type="evidence" value="ECO:0007669"/>
    <property type="project" value="InterPro"/>
</dbReference>
<proteinExistence type="predicted"/>
<dbReference type="PROSITE" id="PS51866">
    <property type="entry name" value="MOP"/>
    <property type="match status" value="1"/>
</dbReference>
<keyword evidence="5" id="KW-1185">Reference proteome</keyword>
<dbReference type="InterPro" id="IPR005116">
    <property type="entry name" value="Transp-assoc_OB_typ1"/>
</dbReference>
<evidence type="ECO:0000259" key="3">
    <source>
        <dbReference type="PROSITE" id="PS51866"/>
    </source>
</evidence>
<keyword evidence="1 2" id="KW-0500">Molybdenum</keyword>
<dbReference type="Proteomes" id="UP000550729">
    <property type="component" value="Unassembled WGS sequence"/>
</dbReference>
<dbReference type="InterPro" id="IPR008995">
    <property type="entry name" value="Mo/tungstate-bd_C_term_dom"/>
</dbReference>